<feature type="compositionally biased region" description="Gly residues" evidence="1">
    <location>
        <begin position="44"/>
        <end position="59"/>
    </location>
</feature>
<dbReference type="Pfam" id="PF20568">
    <property type="entry name" value="DUF6777"/>
    <property type="match status" value="1"/>
</dbReference>
<evidence type="ECO:0000256" key="1">
    <source>
        <dbReference type="SAM" id="MobiDB-lite"/>
    </source>
</evidence>
<feature type="transmembrane region" description="Helical" evidence="2">
    <location>
        <begin position="87"/>
        <end position="108"/>
    </location>
</feature>
<feature type="compositionally biased region" description="Low complexity" evidence="1">
    <location>
        <begin position="342"/>
        <end position="380"/>
    </location>
</feature>
<proteinExistence type="predicted"/>
<accession>A0ABN2XP16</accession>
<keyword evidence="2" id="KW-0812">Transmembrane</keyword>
<feature type="compositionally biased region" description="Gly residues" evidence="1">
    <location>
        <begin position="68"/>
        <end position="79"/>
    </location>
</feature>
<dbReference type="EMBL" id="BAAANS010000052">
    <property type="protein sequence ID" value="GAA2115551.1"/>
    <property type="molecule type" value="Genomic_DNA"/>
</dbReference>
<organism evidence="4 5">
    <name type="scientific">Kitasatospora saccharophila</name>
    <dbReference type="NCBI Taxonomy" id="407973"/>
    <lineage>
        <taxon>Bacteria</taxon>
        <taxon>Bacillati</taxon>
        <taxon>Actinomycetota</taxon>
        <taxon>Actinomycetes</taxon>
        <taxon>Kitasatosporales</taxon>
        <taxon>Streptomycetaceae</taxon>
        <taxon>Kitasatospora</taxon>
    </lineage>
</organism>
<comment type="caution">
    <text evidence="4">The sequence shown here is derived from an EMBL/GenBank/DDBJ whole genome shotgun (WGS) entry which is preliminary data.</text>
</comment>
<name>A0ABN2XP16_9ACTN</name>
<feature type="compositionally biased region" description="Low complexity" evidence="1">
    <location>
        <begin position="411"/>
        <end position="427"/>
    </location>
</feature>
<dbReference type="Proteomes" id="UP001500897">
    <property type="component" value="Unassembled WGS sequence"/>
</dbReference>
<evidence type="ECO:0000313" key="4">
    <source>
        <dbReference type="EMBL" id="GAA2115551.1"/>
    </source>
</evidence>
<evidence type="ECO:0000259" key="3">
    <source>
        <dbReference type="Pfam" id="PF20568"/>
    </source>
</evidence>
<feature type="region of interest" description="Disordered" evidence="1">
    <location>
        <begin position="128"/>
        <end position="189"/>
    </location>
</feature>
<keyword evidence="5" id="KW-1185">Reference proteome</keyword>
<dbReference type="InterPro" id="IPR046704">
    <property type="entry name" value="DUF6777"/>
</dbReference>
<evidence type="ECO:0000313" key="5">
    <source>
        <dbReference type="Proteomes" id="UP001500897"/>
    </source>
</evidence>
<reference evidence="5" key="1">
    <citation type="journal article" date="2019" name="Int. J. Syst. Evol. Microbiol.">
        <title>The Global Catalogue of Microorganisms (GCM) 10K type strain sequencing project: providing services to taxonomists for standard genome sequencing and annotation.</title>
        <authorList>
            <consortium name="The Broad Institute Genomics Platform"/>
            <consortium name="The Broad Institute Genome Sequencing Center for Infectious Disease"/>
            <person name="Wu L."/>
            <person name="Ma J."/>
        </authorList>
    </citation>
    <scope>NUCLEOTIDE SEQUENCE [LARGE SCALE GENOMIC DNA]</scope>
    <source>
        <strain evidence="5">JCM 14559</strain>
    </source>
</reference>
<sequence length="437" mass="39856">MSVVRRNLRPGPSGPAGPPSGPLSAGGLRPSNASGSGVAPPPGSGGAPVGGAGVGGSGPPSGARPAAGGAGSSGGGGGRPWWRKGPVLAGAVLVAGLGIALGVVATGGSGGGGSAQAVEMQPVSATGQEPFTDSVANGGTPASTSPSGSTPAGGSAASGSASAPSGAGSPSASGGTVNGGQPGLYGGTRETASCDVPKLSSYLAANTDKARAWAGVEGIDGSQINGYLNGLTPVVLRQDTRVTNHGYQNGQATPYQAVLQSGTAVLVDSQGVPRVRCACGNPLTPPSGTGGTYTGTAWSAFHPDGVVTVQPAAAPVNRIVLVDQATGGQFERPVGGTGGTDGSASPSASGSGPSGSHSGTGTPSGGSSAPSSGASSAPSSGGSGSPGHSGSSGPASPGGSGSGAGSGGSSGPASSAGVPGVSAPSAGESKAAGSGTP</sequence>
<feature type="domain" description="DUF6777" evidence="3">
    <location>
        <begin position="176"/>
        <end position="335"/>
    </location>
</feature>
<keyword evidence="2" id="KW-0472">Membrane</keyword>
<protein>
    <recommendedName>
        <fullName evidence="3">DUF6777 domain-containing protein</fullName>
    </recommendedName>
</protein>
<feature type="compositionally biased region" description="Low complexity" evidence="1">
    <location>
        <begin position="22"/>
        <end position="38"/>
    </location>
</feature>
<feature type="region of interest" description="Disordered" evidence="1">
    <location>
        <begin position="1"/>
        <end position="79"/>
    </location>
</feature>
<keyword evidence="2" id="KW-1133">Transmembrane helix</keyword>
<feature type="compositionally biased region" description="Low complexity" evidence="1">
    <location>
        <begin position="138"/>
        <end position="175"/>
    </location>
</feature>
<feature type="compositionally biased region" description="Polar residues" evidence="1">
    <location>
        <begin position="128"/>
        <end position="137"/>
    </location>
</feature>
<feature type="compositionally biased region" description="Gly residues" evidence="1">
    <location>
        <begin position="396"/>
        <end position="410"/>
    </location>
</feature>
<evidence type="ECO:0000256" key="2">
    <source>
        <dbReference type="SAM" id="Phobius"/>
    </source>
</evidence>
<feature type="compositionally biased region" description="Gly residues" evidence="1">
    <location>
        <begin position="176"/>
        <end position="186"/>
    </location>
</feature>
<feature type="compositionally biased region" description="Pro residues" evidence="1">
    <location>
        <begin position="12"/>
        <end position="21"/>
    </location>
</feature>
<gene>
    <name evidence="4" type="ORF">GCM10009759_60560</name>
</gene>
<feature type="region of interest" description="Disordered" evidence="1">
    <location>
        <begin position="330"/>
        <end position="437"/>
    </location>
</feature>